<evidence type="ECO:0000256" key="3">
    <source>
        <dbReference type="ARBA" id="ARBA00022777"/>
    </source>
</evidence>
<protein>
    <submittedName>
        <fullName evidence="6">Ketodeoxygluconokinase</fullName>
    </submittedName>
</protein>
<dbReference type="Proteomes" id="UP000266934">
    <property type="component" value="Chromosome"/>
</dbReference>
<dbReference type="GO" id="GO:0006974">
    <property type="term" value="P:DNA damage response"/>
    <property type="evidence" value="ECO:0007669"/>
    <property type="project" value="TreeGrafter"/>
</dbReference>
<dbReference type="KEGG" id="blag:BLTE_03090"/>
<dbReference type="PANTHER" id="PTHR43085:SF15">
    <property type="entry name" value="2-DEHYDRO-3-DEOXYGLUCONOKINASE"/>
    <property type="match status" value="1"/>
</dbReference>
<dbReference type="InterPro" id="IPR050306">
    <property type="entry name" value="PfkB_Carbo_kinase"/>
</dbReference>
<proteinExistence type="inferred from homology"/>
<dbReference type="GO" id="GO:0005829">
    <property type="term" value="C:cytosol"/>
    <property type="evidence" value="ECO:0007669"/>
    <property type="project" value="TreeGrafter"/>
</dbReference>
<dbReference type="GO" id="GO:0019698">
    <property type="term" value="P:D-galacturonate catabolic process"/>
    <property type="evidence" value="ECO:0007669"/>
    <property type="project" value="TreeGrafter"/>
</dbReference>
<comment type="similarity">
    <text evidence="1">Belongs to the carbohydrate kinase PfkB family.</text>
</comment>
<feature type="region of interest" description="Disordered" evidence="4">
    <location>
        <begin position="303"/>
        <end position="335"/>
    </location>
</feature>
<keyword evidence="7" id="KW-1185">Reference proteome</keyword>
<dbReference type="GO" id="GO:0042840">
    <property type="term" value="P:D-glucuronate catabolic process"/>
    <property type="evidence" value="ECO:0007669"/>
    <property type="project" value="TreeGrafter"/>
</dbReference>
<name>A0A348FWE1_9HYPH</name>
<reference evidence="6 7" key="1">
    <citation type="submission" date="2018-08" db="EMBL/GenBank/DDBJ databases">
        <title>Complete genome sequencing of Blastochloris tepida GI.</title>
        <authorList>
            <person name="Tsukatani Y."/>
            <person name="Mori H."/>
        </authorList>
    </citation>
    <scope>NUCLEOTIDE SEQUENCE [LARGE SCALE GENOMIC DNA]</scope>
    <source>
        <strain evidence="6 7">GI</strain>
    </source>
</reference>
<evidence type="ECO:0000313" key="7">
    <source>
        <dbReference type="Proteomes" id="UP000266934"/>
    </source>
</evidence>
<evidence type="ECO:0000256" key="4">
    <source>
        <dbReference type="SAM" id="MobiDB-lite"/>
    </source>
</evidence>
<feature type="domain" description="Carbohydrate kinase PfkB" evidence="5">
    <location>
        <begin position="1"/>
        <end position="307"/>
    </location>
</feature>
<dbReference type="InterPro" id="IPR029056">
    <property type="entry name" value="Ribokinase-like"/>
</dbReference>
<dbReference type="SUPFAM" id="SSF53613">
    <property type="entry name" value="Ribokinase-like"/>
    <property type="match status" value="1"/>
</dbReference>
<evidence type="ECO:0000313" key="6">
    <source>
        <dbReference type="EMBL" id="BBF91624.1"/>
    </source>
</evidence>
<gene>
    <name evidence="6" type="ORF">BLTE_03090</name>
</gene>
<dbReference type="EMBL" id="AP018907">
    <property type="protein sequence ID" value="BBF91624.1"/>
    <property type="molecule type" value="Genomic_DNA"/>
</dbReference>
<evidence type="ECO:0000256" key="2">
    <source>
        <dbReference type="ARBA" id="ARBA00022679"/>
    </source>
</evidence>
<keyword evidence="2" id="KW-0808">Transferase</keyword>
<dbReference type="PANTHER" id="PTHR43085">
    <property type="entry name" value="HEXOKINASE FAMILY MEMBER"/>
    <property type="match status" value="1"/>
</dbReference>
<organism evidence="6 7">
    <name type="scientific">Blastochloris tepida</name>
    <dbReference type="NCBI Taxonomy" id="2233851"/>
    <lineage>
        <taxon>Bacteria</taxon>
        <taxon>Pseudomonadati</taxon>
        <taxon>Pseudomonadota</taxon>
        <taxon>Alphaproteobacteria</taxon>
        <taxon>Hyphomicrobiales</taxon>
        <taxon>Blastochloridaceae</taxon>
        <taxon>Blastochloris</taxon>
    </lineage>
</organism>
<dbReference type="GO" id="GO:0008673">
    <property type="term" value="F:2-dehydro-3-deoxygluconokinase activity"/>
    <property type="evidence" value="ECO:0007669"/>
    <property type="project" value="TreeGrafter"/>
</dbReference>
<evidence type="ECO:0000256" key="1">
    <source>
        <dbReference type="ARBA" id="ARBA00010688"/>
    </source>
</evidence>
<dbReference type="OrthoDB" id="9776822at2"/>
<accession>A0A348FWE1</accession>
<dbReference type="InterPro" id="IPR011611">
    <property type="entry name" value="PfkB_dom"/>
</dbReference>
<keyword evidence="3 6" id="KW-0418">Kinase</keyword>
<dbReference type="Pfam" id="PF00294">
    <property type="entry name" value="PfkB"/>
    <property type="match status" value="1"/>
</dbReference>
<dbReference type="AlphaFoldDB" id="A0A348FWE1"/>
<evidence type="ECO:0000259" key="5">
    <source>
        <dbReference type="Pfam" id="PF00294"/>
    </source>
</evidence>
<dbReference type="Gene3D" id="3.40.1190.20">
    <property type="match status" value="1"/>
</dbReference>
<sequence length="335" mass="34575">MSRVVAIGEVSIELFRGDDGRYALSFGGDVFRTAVRLGRLGVPTAFATALGDDPYSRTIIAALEAEGLATDLIVRIAGTKPNLTLIDTATSGERLVHGWRDGAPARQLFSVQGWGALAEAMTLARLVYVSGVTLSLYDNVGLGRLLATLEVARERGATIAFGGRFQPQGWGGDAARARAVLAEVLCRTDIALANFADEALLYGDVSPAATLDRLAAAGAAEVAVKAGTEGVLVMSGGEVRRVTAGPVAAEQVESLTESQGEAQKEPAAKQIAAGEEFDAGYLAARLTGQPPEEAARTGLSLAEGAIRPAGPDKAVSGPRNGPAKDPFGGQVPPCH</sequence>
<dbReference type="RefSeq" id="WP_126396977.1">
    <property type="nucleotide sequence ID" value="NZ_AP018907.1"/>
</dbReference>